<reference evidence="1 2" key="1">
    <citation type="submission" date="2016-09" db="EMBL/GenBank/DDBJ databases">
        <title>Desulfuribacillus arsenicus sp. nov., an obligately anaerobic, dissimilatory arsenic- and antimonate-reducing bacterium isolated from anoxic sediments.</title>
        <authorList>
            <person name="Abin C.A."/>
            <person name="Hollibaugh J.T."/>
        </authorList>
    </citation>
    <scope>NUCLEOTIDE SEQUENCE [LARGE SCALE GENOMIC DNA]</scope>
    <source>
        <strain evidence="1 2">MLFW-2</strain>
    </source>
</reference>
<dbReference type="Proteomes" id="UP000095255">
    <property type="component" value="Unassembled WGS sequence"/>
</dbReference>
<dbReference type="GO" id="GO:0030246">
    <property type="term" value="F:carbohydrate binding"/>
    <property type="evidence" value="ECO:0007669"/>
    <property type="project" value="InterPro"/>
</dbReference>
<dbReference type="EMBL" id="MJAT01000006">
    <property type="protein sequence ID" value="OEH86253.1"/>
    <property type="molecule type" value="Genomic_DNA"/>
</dbReference>
<dbReference type="RefSeq" id="WP_069701481.1">
    <property type="nucleotide sequence ID" value="NZ_MJAT01000006.1"/>
</dbReference>
<protein>
    <recommendedName>
        <fullName evidence="3">Carboxypeptidase regulatory-like domain-containing protein</fullName>
    </recommendedName>
</protein>
<name>A0A1E5L8I1_9FIRM</name>
<dbReference type="STRING" id="1390249.BHU72_12015"/>
<gene>
    <name evidence="1" type="ORF">BHU72_12015</name>
</gene>
<dbReference type="SUPFAM" id="SSF49452">
    <property type="entry name" value="Starch-binding domain-like"/>
    <property type="match status" value="1"/>
</dbReference>
<dbReference type="Gene3D" id="2.60.40.1120">
    <property type="entry name" value="Carboxypeptidase-like, regulatory domain"/>
    <property type="match status" value="1"/>
</dbReference>
<evidence type="ECO:0000313" key="2">
    <source>
        <dbReference type="Proteomes" id="UP000095255"/>
    </source>
</evidence>
<accession>A0A1E5L8I1</accession>
<sequence>MTFRKTGYTKNTPKRYWVDAGAVYLNLVLDPTDGSMVSGELLGATSGGNQLQITQEKRDIPVDGVKGVPKGNTIITKEEPILTVNLKEITARNLTLALAGGKIEDANAYYDKITTKGRIELSDYKENIALVGRQSGTGKPIIVIIKNVISMEGINTNLEENNEAVIPIQFKGHYDEDIIELGEGPFEIYWPKEEGELIGVVSDSQGPVIGATVTLTVASDTFSDTTDADGKYLIVGIPRGTYSVTTTKTGYTTSTQPNVVIAANTENELNITLTVQ</sequence>
<dbReference type="AlphaFoldDB" id="A0A1E5L8I1"/>
<dbReference type="OrthoDB" id="2041935at2"/>
<dbReference type="InterPro" id="IPR013784">
    <property type="entry name" value="Carb-bd-like_fold"/>
</dbReference>
<evidence type="ECO:0008006" key="3">
    <source>
        <dbReference type="Google" id="ProtNLM"/>
    </source>
</evidence>
<keyword evidence="2" id="KW-1185">Reference proteome</keyword>
<dbReference type="Pfam" id="PF13620">
    <property type="entry name" value="CarboxypepD_reg"/>
    <property type="match status" value="1"/>
</dbReference>
<evidence type="ECO:0000313" key="1">
    <source>
        <dbReference type="EMBL" id="OEH86253.1"/>
    </source>
</evidence>
<comment type="caution">
    <text evidence="1">The sequence shown here is derived from an EMBL/GenBank/DDBJ whole genome shotgun (WGS) entry which is preliminary data.</text>
</comment>
<organism evidence="1 2">
    <name type="scientific">Desulfuribacillus stibiiarsenatis</name>
    <dbReference type="NCBI Taxonomy" id="1390249"/>
    <lineage>
        <taxon>Bacteria</taxon>
        <taxon>Bacillati</taxon>
        <taxon>Bacillota</taxon>
        <taxon>Desulfuribacillia</taxon>
        <taxon>Desulfuribacillales</taxon>
        <taxon>Desulfuribacillaceae</taxon>
        <taxon>Desulfuribacillus</taxon>
    </lineage>
</organism>
<proteinExistence type="predicted"/>